<keyword evidence="2" id="KW-0472">Membrane</keyword>
<feature type="transmembrane region" description="Helical" evidence="2">
    <location>
        <begin position="6"/>
        <end position="27"/>
    </location>
</feature>
<feature type="region of interest" description="Disordered" evidence="1">
    <location>
        <begin position="124"/>
        <end position="146"/>
    </location>
</feature>
<accession>A0AAN7H6P4</accession>
<evidence type="ECO:0000256" key="2">
    <source>
        <dbReference type="SAM" id="Phobius"/>
    </source>
</evidence>
<evidence type="ECO:0000256" key="1">
    <source>
        <dbReference type="SAM" id="MobiDB-lite"/>
    </source>
</evidence>
<keyword evidence="2" id="KW-0812">Transmembrane</keyword>
<name>A0AAN7H6P4_9PEZI</name>
<evidence type="ECO:0000313" key="3">
    <source>
        <dbReference type="EMBL" id="KAK4230044.1"/>
    </source>
</evidence>
<organism evidence="3 4">
    <name type="scientific">Podospora fimiseda</name>
    <dbReference type="NCBI Taxonomy" id="252190"/>
    <lineage>
        <taxon>Eukaryota</taxon>
        <taxon>Fungi</taxon>
        <taxon>Dikarya</taxon>
        <taxon>Ascomycota</taxon>
        <taxon>Pezizomycotina</taxon>
        <taxon>Sordariomycetes</taxon>
        <taxon>Sordariomycetidae</taxon>
        <taxon>Sordariales</taxon>
        <taxon>Podosporaceae</taxon>
        <taxon>Podospora</taxon>
    </lineage>
</organism>
<feature type="compositionally biased region" description="Polar residues" evidence="1">
    <location>
        <begin position="136"/>
        <end position="146"/>
    </location>
</feature>
<keyword evidence="4" id="KW-1185">Reference proteome</keyword>
<dbReference type="Proteomes" id="UP001301958">
    <property type="component" value="Unassembled WGS sequence"/>
</dbReference>
<dbReference type="AlphaFoldDB" id="A0AAN7H6P4"/>
<gene>
    <name evidence="3" type="ORF">QBC38DRAFT_441314</name>
</gene>
<reference evidence="3" key="2">
    <citation type="submission" date="2023-05" db="EMBL/GenBank/DDBJ databases">
        <authorList>
            <consortium name="Lawrence Berkeley National Laboratory"/>
            <person name="Steindorff A."/>
            <person name="Hensen N."/>
            <person name="Bonometti L."/>
            <person name="Westerberg I."/>
            <person name="Brannstrom I.O."/>
            <person name="Guillou S."/>
            <person name="Cros-Aarteil S."/>
            <person name="Calhoun S."/>
            <person name="Haridas S."/>
            <person name="Kuo A."/>
            <person name="Mondo S."/>
            <person name="Pangilinan J."/>
            <person name="Riley R."/>
            <person name="Labutti K."/>
            <person name="Andreopoulos B."/>
            <person name="Lipzen A."/>
            <person name="Chen C."/>
            <person name="Yanf M."/>
            <person name="Daum C."/>
            <person name="Ng V."/>
            <person name="Clum A."/>
            <person name="Ohm R."/>
            <person name="Martin F."/>
            <person name="Silar P."/>
            <person name="Natvig D."/>
            <person name="Lalanne C."/>
            <person name="Gautier V."/>
            <person name="Ament-Velasquez S.L."/>
            <person name="Kruys A."/>
            <person name="Hutchinson M.I."/>
            <person name="Powell A.J."/>
            <person name="Barry K."/>
            <person name="Miller A.N."/>
            <person name="Grigoriev I.V."/>
            <person name="Debuchy R."/>
            <person name="Gladieux P."/>
            <person name="Thoren M.H."/>
            <person name="Johannesson H."/>
        </authorList>
    </citation>
    <scope>NUCLEOTIDE SEQUENCE</scope>
    <source>
        <strain evidence="3">CBS 990.96</strain>
    </source>
</reference>
<evidence type="ECO:0000313" key="4">
    <source>
        <dbReference type="Proteomes" id="UP001301958"/>
    </source>
</evidence>
<comment type="caution">
    <text evidence="3">The sequence shown here is derived from an EMBL/GenBank/DDBJ whole genome shotgun (WGS) entry which is preliminary data.</text>
</comment>
<reference evidence="3" key="1">
    <citation type="journal article" date="2023" name="Mol. Phylogenet. Evol.">
        <title>Genome-scale phylogeny and comparative genomics of the fungal order Sordariales.</title>
        <authorList>
            <person name="Hensen N."/>
            <person name="Bonometti L."/>
            <person name="Westerberg I."/>
            <person name="Brannstrom I.O."/>
            <person name="Guillou S."/>
            <person name="Cros-Aarteil S."/>
            <person name="Calhoun S."/>
            <person name="Haridas S."/>
            <person name="Kuo A."/>
            <person name="Mondo S."/>
            <person name="Pangilinan J."/>
            <person name="Riley R."/>
            <person name="LaButti K."/>
            <person name="Andreopoulos B."/>
            <person name="Lipzen A."/>
            <person name="Chen C."/>
            <person name="Yan M."/>
            <person name="Daum C."/>
            <person name="Ng V."/>
            <person name="Clum A."/>
            <person name="Steindorff A."/>
            <person name="Ohm R.A."/>
            <person name="Martin F."/>
            <person name="Silar P."/>
            <person name="Natvig D.O."/>
            <person name="Lalanne C."/>
            <person name="Gautier V."/>
            <person name="Ament-Velasquez S.L."/>
            <person name="Kruys A."/>
            <person name="Hutchinson M.I."/>
            <person name="Powell A.J."/>
            <person name="Barry K."/>
            <person name="Miller A.N."/>
            <person name="Grigoriev I.V."/>
            <person name="Debuchy R."/>
            <person name="Gladieux P."/>
            <person name="Hiltunen Thoren M."/>
            <person name="Johannesson H."/>
        </authorList>
    </citation>
    <scope>NUCLEOTIDE SEQUENCE</scope>
    <source>
        <strain evidence="3">CBS 990.96</strain>
    </source>
</reference>
<protein>
    <submittedName>
        <fullName evidence="3">Uncharacterized protein</fullName>
    </submittedName>
</protein>
<sequence>MENLCGLPTLAWDLWLLFLVMTPLLCLQCSRQYSTMIGTVWEHNIDRHMPDACWSNPSRRTIPESPVTSNQSRHRRELETAASEAQLVHTAGVRVTIGSGSSLFGLRRANPLLLVLYGITPPEKATKSRHEASPMAMSTTTTRAAL</sequence>
<keyword evidence="2" id="KW-1133">Transmembrane helix</keyword>
<proteinExistence type="predicted"/>
<dbReference type="EMBL" id="MU865302">
    <property type="protein sequence ID" value="KAK4230044.1"/>
    <property type="molecule type" value="Genomic_DNA"/>
</dbReference>